<evidence type="ECO:0000256" key="1">
    <source>
        <dbReference type="ARBA" id="ARBA00010048"/>
    </source>
</evidence>
<dbReference type="NCBIfam" id="TIGR00293">
    <property type="entry name" value="prefoldin subunit alpha"/>
    <property type="match status" value="1"/>
</dbReference>
<dbReference type="InterPro" id="IPR004127">
    <property type="entry name" value="Prefoldin_subunit_alpha"/>
</dbReference>
<dbReference type="Pfam" id="PF02996">
    <property type="entry name" value="Prefoldin"/>
    <property type="match status" value="1"/>
</dbReference>
<dbReference type="Gene3D" id="1.10.287.370">
    <property type="match status" value="1"/>
</dbReference>
<dbReference type="FunFam" id="1.10.287.370:FF:000004">
    <property type="entry name" value="Probable prefoldin subunit 5"/>
    <property type="match status" value="1"/>
</dbReference>
<dbReference type="EMBL" id="SKBN01000398">
    <property type="protein sequence ID" value="TGJ78389.1"/>
    <property type="molecule type" value="Genomic_DNA"/>
</dbReference>
<dbReference type="GO" id="GO:0016272">
    <property type="term" value="C:prefoldin complex"/>
    <property type="evidence" value="ECO:0007669"/>
    <property type="project" value="InterPro"/>
</dbReference>
<dbReference type="GO" id="GO:1990113">
    <property type="term" value="P:RNA polymerase I assembly"/>
    <property type="evidence" value="ECO:0007669"/>
    <property type="project" value="TreeGrafter"/>
</dbReference>
<dbReference type="OrthoDB" id="10267474at2759"/>
<evidence type="ECO:0000256" key="2">
    <source>
        <dbReference type="ARBA" id="ARBA00023186"/>
    </source>
</evidence>
<dbReference type="GO" id="GO:0005737">
    <property type="term" value="C:cytoplasm"/>
    <property type="evidence" value="ECO:0007669"/>
    <property type="project" value="TreeGrafter"/>
</dbReference>
<evidence type="ECO:0000313" key="5">
    <source>
        <dbReference type="Proteomes" id="UP000297716"/>
    </source>
</evidence>
<reference evidence="4 5" key="1">
    <citation type="submission" date="2019-03" db="EMBL/GenBank/DDBJ databases">
        <title>Draft genome sequence of Xylaria hypoxylon DSM 108379, a ubiquitous saprotrophic-parasitic fungi on hardwood.</title>
        <authorList>
            <person name="Buettner E."/>
            <person name="Leonhardt S."/>
            <person name="Gebauer A.M."/>
            <person name="Liers C."/>
            <person name="Hofrichter M."/>
            <person name="Kellner H."/>
        </authorList>
    </citation>
    <scope>NUCLEOTIDE SEQUENCE [LARGE SCALE GENOMIC DNA]</scope>
    <source>
        <strain evidence="4 5">DSM 108379</strain>
    </source>
</reference>
<comment type="caution">
    <text evidence="4">The sequence shown here is derived from an EMBL/GenBank/DDBJ whole genome shotgun (WGS) entry which is preliminary data.</text>
</comment>
<dbReference type="GO" id="GO:1990114">
    <property type="term" value="P:RNA polymerase II core complex assembly"/>
    <property type="evidence" value="ECO:0007669"/>
    <property type="project" value="TreeGrafter"/>
</dbReference>
<evidence type="ECO:0008006" key="6">
    <source>
        <dbReference type="Google" id="ProtNLM"/>
    </source>
</evidence>
<sequence length="163" mass="17793">MASEGGETVNLDTLSAQQLTQVKQQLDQELEHLTSSFAQLQSAQSKFRDCLRCVQGGKSPALQENKPILVPLTNSLYVSGTLSSASHVLVDVGTGFYVEKNIKSAAEFYENKMTEVGGNIKELEVIVQGKTNNVRVIEQGTYTSYNPLTPRATFAWANSMSSN</sequence>
<accession>A0A4Z0Y357</accession>
<dbReference type="CDD" id="cd23157">
    <property type="entry name" value="Prefoldin_5"/>
    <property type="match status" value="1"/>
</dbReference>
<dbReference type="Proteomes" id="UP000297716">
    <property type="component" value="Unassembled WGS sequence"/>
</dbReference>
<dbReference type="PANTHER" id="PTHR12674:SF2">
    <property type="entry name" value="PREFOLDIN SUBUNIT 5"/>
    <property type="match status" value="1"/>
</dbReference>
<dbReference type="GO" id="GO:1990115">
    <property type="term" value="P:RNA polymerase III assembly"/>
    <property type="evidence" value="ECO:0007669"/>
    <property type="project" value="TreeGrafter"/>
</dbReference>
<dbReference type="PANTHER" id="PTHR12674">
    <property type="entry name" value="PREFOLDIN SUBUNIT 5"/>
    <property type="match status" value="1"/>
</dbReference>
<dbReference type="STRING" id="37992.A0A4Z0Y357"/>
<dbReference type="InterPro" id="IPR011599">
    <property type="entry name" value="PFD_alpha_archaea"/>
</dbReference>
<evidence type="ECO:0000256" key="3">
    <source>
        <dbReference type="SAM" id="Coils"/>
    </source>
</evidence>
<dbReference type="SUPFAM" id="SSF46579">
    <property type="entry name" value="Prefoldin"/>
    <property type="match status" value="1"/>
</dbReference>
<protein>
    <recommendedName>
        <fullName evidence="6">Prefoldin subunit 5</fullName>
    </recommendedName>
</protein>
<evidence type="ECO:0000313" key="4">
    <source>
        <dbReference type="EMBL" id="TGJ78389.1"/>
    </source>
</evidence>
<feature type="coiled-coil region" evidence="3">
    <location>
        <begin position="16"/>
        <end position="43"/>
    </location>
</feature>
<comment type="similarity">
    <text evidence="1">Belongs to the prefoldin subunit alpha family.</text>
</comment>
<dbReference type="InterPro" id="IPR009053">
    <property type="entry name" value="Prefoldin"/>
</dbReference>
<dbReference type="GO" id="GO:0006457">
    <property type="term" value="P:protein folding"/>
    <property type="evidence" value="ECO:0007669"/>
    <property type="project" value="InterPro"/>
</dbReference>
<organism evidence="4 5">
    <name type="scientific">Xylaria hypoxylon</name>
    <dbReference type="NCBI Taxonomy" id="37992"/>
    <lineage>
        <taxon>Eukaryota</taxon>
        <taxon>Fungi</taxon>
        <taxon>Dikarya</taxon>
        <taxon>Ascomycota</taxon>
        <taxon>Pezizomycotina</taxon>
        <taxon>Sordariomycetes</taxon>
        <taxon>Xylariomycetidae</taxon>
        <taxon>Xylariales</taxon>
        <taxon>Xylariaceae</taxon>
        <taxon>Xylaria</taxon>
    </lineage>
</organism>
<keyword evidence="5" id="KW-1185">Reference proteome</keyword>
<gene>
    <name evidence="4" type="ORF">E0Z10_g10377</name>
</gene>
<dbReference type="AlphaFoldDB" id="A0A4Z0Y357"/>
<keyword evidence="3" id="KW-0175">Coiled coil</keyword>
<dbReference type="GO" id="GO:0051082">
    <property type="term" value="F:unfolded protein binding"/>
    <property type="evidence" value="ECO:0007669"/>
    <property type="project" value="InterPro"/>
</dbReference>
<proteinExistence type="inferred from homology"/>
<name>A0A4Z0Y357_9PEZI</name>
<keyword evidence="2" id="KW-0143">Chaperone</keyword>